<dbReference type="SMART" id="SM00509">
    <property type="entry name" value="TFS2N"/>
    <property type="match status" value="1"/>
</dbReference>
<feature type="domain" description="TFIIS central" evidence="17">
    <location>
        <begin position="590"/>
        <end position="706"/>
    </location>
</feature>
<dbReference type="GO" id="GO:0006368">
    <property type="term" value="P:transcription elongation by RNA polymerase II"/>
    <property type="evidence" value="ECO:0007669"/>
    <property type="project" value="InterPro"/>
</dbReference>
<evidence type="ECO:0000256" key="10">
    <source>
        <dbReference type="ARBA" id="ARBA00023242"/>
    </source>
</evidence>
<name>A0AAV6PUW8_SOLSE</name>
<comment type="function">
    <text evidence="11">Necessary for efficient RNA polymerase II transcription elongation past template-encoded arresting sites. The arresting sites in DNA have the property of trapping a certain fraction of elongating RNA polymerases that pass through, resulting in locked ternary complexes. Cleavage of the nascent transcript by S-II allows the resumption of elongation from the new 3'-terminus.</text>
</comment>
<feature type="compositionally biased region" description="Basic and acidic residues" evidence="14">
    <location>
        <begin position="498"/>
        <end position="514"/>
    </location>
</feature>
<evidence type="ECO:0000256" key="3">
    <source>
        <dbReference type="ARBA" id="ARBA00022553"/>
    </source>
</evidence>
<comment type="similarity">
    <text evidence="2">Belongs to the TFS-II family.</text>
</comment>
<dbReference type="PROSITE" id="PS51319">
    <property type="entry name" value="TFIIS_N"/>
    <property type="match status" value="1"/>
</dbReference>
<feature type="compositionally biased region" description="Basic and acidic residues" evidence="14">
    <location>
        <begin position="451"/>
        <end position="464"/>
    </location>
</feature>
<feature type="compositionally biased region" description="Low complexity" evidence="14">
    <location>
        <begin position="559"/>
        <end position="582"/>
    </location>
</feature>
<feature type="compositionally biased region" description="Basic and acidic residues" evidence="14">
    <location>
        <begin position="314"/>
        <end position="330"/>
    </location>
</feature>
<dbReference type="InterPro" id="IPR001222">
    <property type="entry name" value="Znf_TFIIS"/>
</dbReference>
<evidence type="ECO:0000256" key="11">
    <source>
        <dbReference type="ARBA" id="ARBA00025408"/>
    </source>
</evidence>
<evidence type="ECO:0000256" key="2">
    <source>
        <dbReference type="ARBA" id="ARBA00009647"/>
    </source>
</evidence>
<feature type="compositionally biased region" description="Basic and acidic residues" evidence="14">
    <location>
        <begin position="265"/>
        <end position="279"/>
    </location>
</feature>
<dbReference type="InterPro" id="IPR003618">
    <property type="entry name" value="TFIIS_cen_dom"/>
</dbReference>
<dbReference type="PROSITE" id="PS51321">
    <property type="entry name" value="TFIIS_CENTRAL"/>
    <property type="match status" value="1"/>
</dbReference>
<keyword evidence="18" id="KW-0251">Elongation factor</keyword>
<keyword evidence="8" id="KW-0238">DNA-binding</keyword>
<dbReference type="PROSITE" id="PS51133">
    <property type="entry name" value="ZF_TFIIS_2"/>
    <property type="match status" value="1"/>
</dbReference>
<dbReference type="Pfam" id="PF08711">
    <property type="entry name" value="Med26"/>
    <property type="match status" value="1"/>
</dbReference>
<dbReference type="GO" id="GO:0003746">
    <property type="term" value="F:translation elongation factor activity"/>
    <property type="evidence" value="ECO:0007669"/>
    <property type="project" value="UniProtKB-KW"/>
</dbReference>
<evidence type="ECO:0000313" key="18">
    <source>
        <dbReference type="EMBL" id="KAG7476261.1"/>
    </source>
</evidence>
<feature type="compositionally biased region" description="Basic and acidic residues" evidence="14">
    <location>
        <begin position="435"/>
        <end position="444"/>
    </location>
</feature>
<evidence type="ECO:0000256" key="9">
    <source>
        <dbReference type="ARBA" id="ARBA00023163"/>
    </source>
</evidence>
<dbReference type="PROSITE" id="PS00466">
    <property type="entry name" value="ZF_TFIIS_1"/>
    <property type="match status" value="1"/>
</dbReference>
<keyword evidence="18" id="KW-0648">Protein biosynthesis</keyword>
<evidence type="ECO:0000313" key="19">
    <source>
        <dbReference type="Proteomes" id="UP000693946"/>
    </source>
</evidence>
<dbReference type="GO" id="GO:0005634">
    <property type="term" value="C:nucleus"/>
    <property type="evidence" value="ECO:0007669"/>
    <property type="project" value="UniProtKB-SubCell"/>
</dbReference>
<organism evidence="18 19">
    <name type="scientific">Solea senegalensis</name>
    <name type="common">Senegalese sole</name>
    <dbReference type="NCBI Taxonomy" id="28829"/>
    <lineage>
        <taxon>Eukaryota</taxon>
        <taxon>Metazoa</taxon>
        <taxon>Chordata</taxon>
        <taxon>Craniata</taxon>
        <taxon>Vertebrata</taxon>
        <taxon>Euteleostomi</taxon>
        <taxon>Actinopterygii</taxon>
        <taxon>Neopterygii</taxon>
        <taxon>Teleostei</taxon>
        <taxon>Neoteleostei</taxon>
        <taxon>Acanthomorphata</taxon>
        <taxon>Carangaria</taxon>
        <taxon>Pleuronectiformes</taxon>
        <taxon>Pleuronectoidei</taxon>
        <taxon>Soleidae</taxon>
        <taxon>Solea</taxon>
    </lineage>
</organism>
<dbReference type="InterPro" id="IPR006289">
    <property type="entry name" value="TFSII"/>
</dbReference>
<reference evidence="18 19" key="1">
    <citation type="journal article" date="2021" name="Sci. Rep.">
        <title>Chromosome anchoring in Senegalese sole (Solea senegalensis) reveals sex-associated markers and genome rearrangements in flatfish.</title>
        <authorList>
            <person name="Guerrero-Cozar I."/>
            <person name="Gomez-Garrido J."/>
            <person name="Berbel C."/>
            <person name="Martinez-Blanch J.F."/>
            <person name="Alioto T."/>
            <person name="Claros M.G."/>
            <person name="Gagnaire P.A."/>
            <person name="Manchado M."/>
        </authorList>
    </citation>
    <scope>NUCLEOTIDE SEQUENCE [LARGE SCALE GENOMIC DNA]</scope>
    <source>
        <strain evidence="18">Sse05_10M</strain>
    </source>
</reference>
<dbReference type="CDD" id="cd00183">
    <property type="entry name" value="TFIIS_I"/>
    <property type="match status" value="1"/>
</dbReference>
<feature type="compositionally biased region" description="Pro residues" evidence="14">
    <location>
        <begin position="298"/>
        <end position="307"/>
    </location>
</feature>
<feature type="region of interest" description="Disordered" evidence="14">
    <location>
        <begin position="85"/>
        <end position="585"/>
    </location>
</feature>
<dbReference type="EMBL" id="JAGKHQ010000021">
    <property type="protein sequence ID" value="KAG7476261.1"/>
    <property type="molecule type" value="Genomic_DNA"/>
</dbReference>
<dbReference type="CDD" id="cd13749">
    <property type="entry name" value="Zn-ribbon_TFIIS"/>
    <property type="match status" value="1"/>
</dbReference>
<dbReference type="AlphaFoldDB" id="A0AAV6PUW8"/>
<evidence type="ECO:0000256" key="6">
    <source>
        <dbReference type="ARBA" id="ARBA00022833"/>
    </source>
</evidence>
<evidence type="ECO:0000256" key="8">
    <source>
        <dbReference type="ARBA" id="ARBA00023125"/>
    </source>
</evidence>
<dbReference type="InterPro" id="IPR003617">
    <property type="entry name" value="TFIIS/CRSP70_N_sub"/>
</dbReference>
<keyword evidence="5 12" id="KW-0863">Zinc-finger</keyword>
<gene>
    <name evidence="18" type="ORF">JOB18_049940</name>
</gene>
<dbReference type="FunFam" id="2.20.25.10:FF:000001">
    <property type="entry name" value="Probable Transcription elongation factor S-II"/>
    <property type="match status" value="1"/>
</dbReference>
<feature type="compositionally biased region" description="Basic and acidic residues" evidence="14">
    <location>
        <begin position="545"/>
        <end position="558"/>
    </location>
</feature>
<dbReference type="GO" id="GO:0003677">
    <property type="term" value="F:DNA binding"/>
    <property type="evidence" value="ECO:0007669"/>
    <property type="project" value="UniProtKB-KW"/>
</dbReference>
<keyword evidence="6" id="KW-0862">Zinc</keyword>
<dbReference type="Pfam" id="PF01096">
    <property type="entry name" value="Zn_ribbon_TFIIS"/>
    <property type="match status" value="1"/>
</dbReference>
<keyword evidence="19" id="KW-1185">Reference proteome</keyword>
<feature type="compositionally biased region" description="Basic and acidic residues" evidence="14">
    <location>
        <begin position="406"/>
        <end position="422"/>
    </location>
</feature>
<feature type="domain" description="TFIIS-type" evidence="15">
    <location>
        <begin position="709"/>
        <end position="749"/>
    </location>
</feature>
<dbReference type="SMART" id="SM00440">
    <property type="entry name" value="ZnF_C2C2"/>
    <property type="match status" value="1"/>
</dbReference>
<evidence type="ECO:0000256" key="7">
    <source>
        <dbReference type="ARBA" id="ARBA00023015"/>
    </source>
</evidence>
<evidence type="ECO:0000256" key="4">
    <source>
        <dbReference type="ARBA" id="ARBA00022723"/>
    </source>
</evidence>
<keyword evidence="9" id="KW-0804">Transcription</keyword>
<evidence type="ECO:0000259" key="16">
    <source>
        <dbReference type="PROSITE" id="PS51319"/>
    </source>
</evidence>
<dbReference type="GO" id="GO:0008270">
    <property type="term" value="F:zinc ion binding"/>
    <property type="evidence" value="ECO:0007669"/>
    <property type="project" value="UniProtKB-KW"/>
</dbReference>
<dbReference type="Proteomes" id="UP000693946">
    <property type="component" value="Linkage Group LG9"/>
</dbReference>
<dbReference type="InterPro" id="IPR017923">
    <property type="entry name" value="TFIIS_N"/>
</dbReference>
<evidence type="ECO:0000256" key="12">
    <source>
        <dbReference type="PROSITE-ProRule" id="PRU00472"/>
    </source>
</evidence>
<evidence type="ECO:0000256" key="14">
    <source>
        <dbReference type="SAM" id="MobiDB-lite"/>
    </source>
</evidence>
<feature type="domain" description="TFIIS N-terminal" evidence="16">
    <location>
        <begin position="5"/>
        <end position="82"/>
    </location>
</feature>
<feature type="compositionally biased region" description="Low complexity" evidence="14">
    <location>
        <begin position="102"/>
        <end position="111"/>
    </location>
</feature>
<protein>
    <submittedName>
        <fullName evidence="18">Transcription elongation factor A protein 3 isoform X1</fullName>
    </submittedName>
</protein>
<keyword evidence="10 13" id="KW-0539">Nucleus</keyword>
<evidence type="ECO:0000256" key="13">
    <source>
        <dbReference type="PROSITE-ProRule" id="PRU00649"/>
    </source>
</evidence>
<feature type="compositionally biased region" description="Basic and acidic residues" evidence="14">
    <location>
        <begin position="115"/>
        <end position="234"/>
    </location>
</feature>
<evidence type="ECO:0000259" key="15">
    <source>
        <dbReference type="PROSITE" id="PS51133"/>
    </source>
</evidence>
<proteinExistence type="inferred from homology"/>
<comment type="caution">
    <text evidence="18">The sequence shown here is derived from an EMBL/GenBank/DDBJ whole genome shotgun (WGS) entry which is preliminary data.</text>
</comment>
<dbReference type="Pfam" id="PF07500">
    <property type="entry name" value="TFIIS_M"/>
    <property type="match status" value="1"/>
</dbReference>
<dbReference type="SMART" id="SM00510">
    <property type="entry name" value="TFS2M"/>
    <property type="match status" value="1"/>
</dbReference>
<keyword evidence="7" id="KW-0805">Transcription regulation</keyword>
<accession>A0AAV6PUW8</accession>
<feature type="compositionally biased region" description="Pro residues" evidence="14">
    <location>
        <begin position="361"/>
        <end position="405"/>
    </location>
</feature>
<dbReference type="NCBIfam" id="TIGR01385">
    <property type="entry name" value="TFSII"/>
    <property type="match status" value="1"/>
</dbReference>
<dbReference type="PANTHER" id="PTHR11477">
    <property type="entry name" value="TRANSCRIPTION FACTOR S-II ZINC FINGER DOMAIN-CONTAINING PROTEIN"/>
    <property type="match status" value="1"/>
</dbReference>
<evidence type="ECO:0000259" key="17">
    <source>
        <dbReference type="PROSITE" id="PS51321"/>
    </source>
</evidence>
<dbReference type="PANTHER" id="PTHR11477:SF50">
    <property type="entry name" value="TRANSCRIPTION ELONGATION FACTOR A PROTEIN 3 ISOFORM X1"/>
    <property type="match status" value="1"/>
</dbReference>
<keyword evidence="4" id="KW-0479">Metal-binding</keyword>
<dbReference type="FunFam" id="1.20.930.10:FF:000002">
    <property type="entry name" value="Transcription elongation factor A (SII), 1"/>
    <property type="match status" value="1"/>
</dbReference>
<keyword evidence="3" id="KW-0597">Phosphoprotein</keyword>
<evidence type="ECO:0000256" key="1">
    <source>
        <dbReference type="ARBA" id="ARBA00004123"/>
    </source>
</evidence>
<sequence>MTREEDLIRIAKKLDKMVSRNNTEGAMDLLKELRGFNMTLKLLQETRIGMSVNGIRKHCTDEEVIALAKVLIKDWKRLLDSGCSEKSTEMKNGLDSSTTAVSPNSSPSKTQSSHRRLDVKLKNDSNLDKKHLDKNIKEKHSDEHKNKKRHEDDLRDVKHLEEPQESSKEKHLEESKKQKSVEDQHLETDNKKQKHVPDLQGEKYKTEPRKERPLEAPKKPRHLEEHQKGKYHEEHKKHRNDAKKDKLREDGRHERPANTPQQERLQSEPQREKPTDIHKPVFQRRGVLDSSILYPTRFPSPPRPARPPLLIKRPSLDVKIERKDGKDSSSRHTRPHASQPASPPAKQRPLVEAKNERKVPPDPNAPIAPLPLHLHPPPPRKQPPDPNAPLPPLPLHLHPPPPPKRPSLEGKKDRESRKESLDSKPPSQKKHTDHVKKDRKDSSDSKVSNKTSDEVKRERKDSSDGKQPPPKRPSLDVKKEKHRKDSCDSKPGQPVKRPSSDSKVDRRDSTDAKKSCPLPAKKLTNERRDSHSSKTPQPGPPQRKPSTDSVERKGKLEAPKTPTTPTSPMSPGFSSPGGPLSPHLATGDTVRDKCIEMLTAALRTDNDYKIFGANCDGMAAEIEDHIYQEIKATDMKYKNRVRSRISNLKDPKNPGLRKNVLAGNIDLSRIAAMSAEEMASDELKQLRNALTLEAIREHQMAKTGGTSTDLLQCGKCKKRNCTYNQVQTRSADEPMTTFVLCNECGNRWKFC</sequence>
<evidence type="ECO:0000256" key="5">
    <source>
        <dbReference type="ARBA" id="ARBA00022771"/>
    </source>
</evidence>
<feature type="compositionally biased region" description="Basic and acidic residues" evidence="14">
    <location>
        <begin position="473"/>
        <end position="488"/>
    </location>
</feature>
<feature type="compositionally biased region" description="Basic and acidic residues" evidence="14">
    <location>
        <begin position="523"/>
        <end position="532"/>
    </location>
</feature>
<feature type="compositionally biased region" description="Basic and acidic residues" evidence="14">
    <location>
        <begin position="242"/>
        <end position="256"/>
    </location>
</feature>
<feature type="compositionally biased region" description="Basic and acidic residues" evidence="14">
    <location>
        <begin position="349"/>
        <end position="360"/>
    </location>
</feature>
<comment type="subcellular location">
    <subcellularLocation>
        <location evidence="1 13">Nucleus</location>
    </subcellularLocation>
</comment>